<keyword evidence="4" id="KW-1185">Reference proteome</keyword>
<proteinExistence type="predicted"/>
<feature type="compositionally biased region" description="Low complexity" evidence="1">
    <location>
        <begin position="198"/>
        <end position="210"/>
    </location>
</feature>
<organism evidence="3 4">
    <name type="scientific">Amycolatopsis nalaikhensis</name>
    <dbReference type="NCBI Taxonomy" id="715472"/>
    <lineage>
        <taxon>Bacteria</taxon>
        <taxon>Bacillati</taxon>
        <taxon>Actinomycetota</taxon>
        <taxon>Actinomycetes</taxon>
        <taxon>Pseudonocardiales</taxon>
        <taxon>Pseudonocardiaceae</taxon>
        <taxon>Amycolatopsis</taxon>
    </lineage>
</organism>
<keyword evidence="2" id="KW-0472">Membrane</keyword>
<protein>
    <recommendedName>
        <fullName evidence="5">Glycosyltransferase RgtA/B/C/D-like domain-containing protein</fullName>
    </recommendedName>
</protein>
<feature type="transmembrane region" description="Helical" evidence="2">
    <location>
        <begin position="611"/>
        <end position="629"/>
    </location>
</feature>
<evidence type="ECO:0000313" key="3">
    <source>
        <dbReference type="EMBL" id="WIV52981.1"/>
    </source>
</evidence>
<accession>A0ABY8XCX4</accession>
<feature type="transmembrane region" description="Helical" evidence="2">
    <location>
        <begin position="382"/>
        <end position="409"/>
    </location>
</feature>
<keyword evidence="2" id="KW-0812">Transmembrane</keyword>
<evidence type="ECO:0000256" key="2">
    <source>
        <dbReference type="SAM" id="Phobius"/>
    </source>
</evidence>
<feature type="transmembrane region" description="Helical" evidence="2">
    <location>
        <begin position="467"/>
        <end position="486"/>
    </location>
</feature>
<sequence length="800" mass="84636">MKFNRCGRDRGRKSAHGHGHIASVLAGHFPAGIRLEKSLELTMSATGNPAPGESGAPEQSQSSGPASSASAGTAVVSGDLMVELVDGWASVGDSARLAEHFALAPGNPAAAFAVYGKNADTPQVFSQPAAAWTAFREGGPGSRLLSVGDGLNRKIAVVRLDGAIEFAPVDQESVTGVGAPEALRAWCGKPPAIPSPQSPSSDDAGEQAAPAEEESSPGPEAPAEDGGSRGLGLWRLGYAALGLVALVLGFLFFRVTIDDSFITWRYGKTFVEHGVWGWNAEGSPVEGYSNPLYAFLSIIPALLGISAELFFKIVSIAIAVGYVVVVRRAQLPRVQEFVLLAVALASPVFFLQLFTGLETASFALLIGWLYAIVYRRGALGRTGFIAAAAVALSRPEGIVLAAAAIGWSLLIDRSQENRRGAIVVLAGWAVYWCARWWYFGSFFPNPYYKKVAGDASLPTRILDALPVAGPILLPVVLGLAMGIALYRRSAKTSLLARPDLLRDATPVLLALVSAAVVLGLYLQATLVMDPGHRFYWQLLFPVVLLVLSRPILLSGPRERDPQSLLALIALAIATAAVVLWDPQNLTTGITVGTVIVVIALYAGGVRKIAGAALLGAIGLGAAIGFGNAAETTNLLAYRYRVMAHQELGKAIHDTKLPAGAIAIGDSGVLPYEADRTTIDIGGLATRESSGGSLDPEWLRSQNLQLAVMLSGSDDAGSVWSGGAATSVLDYVRDPRNGFWSANGAMAGPGYYLNYWIGPEWQKTVLSDRLGTVFMRTMAQNDKPDAKLFTDNLWNFSFLTR</sequence>
<feature type="transmembrane region" description="Helical" evidence="2">
    <location>
        <begin position="421"/>
        <end position="439"/>
    </location>
</feature>
<feature type="transmembrane region" description="Helical" evidence="2">
    <location>
        <begin position="586"/>
        <end position="604"/>
    </location>
</feature>
<name>A0ABY8XCX4_9PSEU</name>
<evidence type="ECO:0008006" key="5">
    <source>
        <dbReference type="Google" id="ProtNLM"/>
    </source>
</evidence>
<feature type="region of interest" description="Disordered" evidence="1">
    <location>
        <begin position="44"/>
        <end position="71"/>
    </location>
</feature>
<feature type="transmembrane region" description="Helical" evidence="2">
    <location>
        <begin position="507"/>
        <end position="528"/>
    </location>
</feature>
<feature type="transmembrane region" description="Helical" evidence="2">
    <location>
        <begin position="292"/>
        <end position="325"/>
    </location>
</feature>
<evidence type="ECO:0000313" key="4">
    <source>
        <dbReference type="Proteomes" id="UP001227101"/>
    </source>
</evidence>
<feature type="transmembrane region" description="Helical" evidence="2">
    <location>
        <begin position="564"/>
        <end position="580"/>
    </location>
</feature>
<feature type="transmembrane region" description="Helical" evidence="2">
    <location>
        <begin position="337"/>
        <end position="370"/>
    </location>
</feature>
<dbReference type="Proteomes" id="UP001227101">
    <property type="component" value="Chromosome"/>
</dbReference>
<dbReference type="RefSeq" id="WP_285449379.1">
    <property type="nucleotide sequence ID" value="NZ_CP127173.1"/>
</dbReference>
<evidence type="ECO:0000256" key="1">
    <source>
        <dbReference type="SAM" id="MobiDB-lite"/>
    </source>
</evidence>
<keyword evidence="2" id="KW-1133">Transmembrane helix</keyword>
<dbReference type="EMBL" id="CP127173">
    <property type="protein sequence ID" value="WIV52981.1"/>
    <property type="molecule type" value="Genomic_DNA"/>
</dbReference>
<feature type="region of interest" description="Disordered" evidence="1">
    <location>
        <begin position="188"/>
        <end position="226"/>
    </location>
</feature>
<reference evidence="3 4" key="1">
    <citation type="submission" date="2023-06" db="EMBL/GenBank/DDBJ databases">
        <authorList>
            <person name="Oyuntsetseg B."/>
            <person name="Kim S.B."/>
        </authorList>
    </citation>
    <scope>NUCLEOTIDE SEQUENCE [LARGE SCALE GENOMIC DNA]</scope>
    <source>
        <strain evidence="3 4">2-2</strain>
    </source>
</reference>
<feature type="transmembrane region" description="Helical" evidence="2">
    <location>
        <begin position="236"/>
        <end position="257"/>
    </location>
</feature>
<feature type="transmembrane region" description="Helical" evidence="2">
    <location>
        <begin position="534"/>
        <end position="552"/>
    </location>
</feature>
<feature type="compositionally biased region" description="Low complexity" evidence="1">
    <location>
        <begin position="56"/>
        <end position="71"/>
    </location>
</feature>
<gene>
    <name evidence="3" type="ORF">QP939_29060</name>
</gene>